<reference evidence="1 2" key="1">
    <citation type="journal article" date="2020" name="Cell">
        <title>Large-Scale Comparative Analyses of Tick Genomes Elucidate Their Genetic Diversity and Vector Capacities.</title>
        <authorList>
            <consortium name="Tick Genome and Microbiome Consortium (TIGMIC)"/>
            <person name="Jia N."/>
            <person name="Wang J."/>
            <person name="Shi W."/>
            <person name="Du L."/>
            <person name="Sun Y."/>
            <person name="Zhan W."/>
            <person name="Jiang J.F."/>
            <person name="Wang Q."/>
            <person name="Zhang B."/>
            <person name="Ji P."/>
            <person name="Bell-Sakyi L."/>
            <person name="Cui X.M."/>
            <person name="Yuan T.T."/>
            <person name="Jiang B.G."/>
            <person name="Yang W.F."/>
            <person name="Lam T.T."/>
            <person name="Chang Q.C."/>
            <person name="Ding S.J."/>
            <person name="Wang X.J."/>
            <person name="Zhu J.G."/>
            <person name="Ruan X.D."/>
            <person name="Zhao L."/>
            <person name="Wei J.T."/>
            <person name="Ye R.Z."/>
            <person name="Que T.C."/>
            <person name="Du C.H."/>
            <person name="Zhou Y.H."/>
            <person name="Cheng J.X."/>
            <person name="Dai P.F."/>
            <person name="Guo W.B."/>
            <person name="Han X.H."/>
            <person name="Huang E.J."/>
            <person name="Li L.F."/>
            <person name="Wei W."/>
            <person name="Gao Y.C."/>
            <person name="Liu J.Z."/>
            <person name="Shao H.Z."/>
            <person name="Wang X."/>
            <person name="Wang C.C."/>
            <person name="Yang T.C."/>
            <person name="Huo Q.B."/>
            <person name="Li W."/>
            <person name="Chen H.Y."/>
            <person name="Chen S.E."/>
            <person name="Zhou L.G."/>
            <person name="Ni X.B."/>
            <person name="Tian J.H."/>
            <person name="Sheng Y."/>
            <person name="Liu T."/>
            <person name="Pan Y.S."/>
            <person name="Xia L.Y."/>
            <person name="Li J."/>
            <person name="Zhao F."/>
            <person name="Cao W.C."/>
        </authorList>
    </citation>
    <scope>NUCLEOTIDE SEQUENCE [LARGE SCALE GENOMIC DNA]</scope>
    <source>
        <strain evidence="1">Iper-2018</strain>
    </source>
</reference>
<dbReference type="Proteomes" id="UP000805193">
    <property type="component" value="Unassembled WGS sequence"/>
</dbReference>
<sequence length="259" mass="27865">MRLGSRVSSYKQSAILHFSPLSGFVVSTSGRKITHDGDKAAYTVAARKARDVGPALAGCDPPRAPRAPPGPNGVLARKDRSTRPTSILACHAGVAHFAYAVARYTADGDDAAGVWRYSNGCRKWEQSATTSVYSGSGFRQRTRDALIALGVTRGAHAHSGAGANRQGNAGRWLIALSILYVRAVKDSDTEICLYVGPQLCDDVHEMNPPSSHHYRPSPSCEAPTVRPRAPTSPRGAAHAEKPGRVRPHTLKRDRHDSRE</sequence>
<evidence type="ECO:0000313" key="2">
    <source>
        <dbReference type="Proteomes" id="UP000805193"/>
    </source>
</evidence>
<name>A0AC60P3T6_IXOPE</name>
<gene>
    <name evidence="1" type="ORF">HPB47_008787</name>
</gene>
<accession>A0AC60P3T6</accession>
<organism evidence="1 2">
    <name type="scientific">Ixodes persulcatus</name>
    <name type="common">Taiga tick</name>
    <dbReference type="NCBI Taxonomy" id="34615"/>
    <lineage>
        <taxon>Eukaryota</taxon>
        <taxon>Metazoa</taxon>
        <taxon>Ecdysozoa</taxon>
        <taxon>Arthropoda</taxon>
        <taxon>Chelicerata</taxon>
        <taxon>Arachnida</taxon>
        <taxon>Acari</taxon>
        <taxon>Parasitiformes</taxon>
        <taxon>Ixodida</taxon>
        <taxon>Ixodoidea</taxon>
        <taxon>Ixodidae</taxon>
        <taxon>Ixodinae</taxon>
        <taxon>Ixodes</taxon>
    </lineage>
</organism>
<proteinExistence type="predicted"/>
<comment type="caution">
    <text evidence="1">The sequence shown here is derived from an EMBL/GenBank/DDBJ whole genome shotgun (WGS) entry which is preliminary data.</text>
</comment>
<protein>
    <submittedName>
        <fullName evidence="1">Uncharacterized protein</fullName>
    </submittedName>
</protein>
<keyword evidence="2" id="KW-1185">Reference proteome</keyword>
<dbReference type="EMBL" id="JABSTQ010011207">
    <property type="protein sequence ID" value="KAG0414067.1"/>
    <property type="molecule type" value="Genomic_DNA"/>
</dbReference>
<evidence type="ECO:0000313" key="1">
    <source>
        <dbReference type="EMBL" id="KAG0414067.1"/>
    </source>
</evidence>